<keyword evidence="1" id="KW-0808">Transferase</keyword>
<feature type="domain" description="GHMP kinase C-terminal" evidence="8">
    <location>
        <begin position="854"/>
        <end position="929"/>
    </location>
</feature>
<evidence type="ECO:0000256" key="3">
    <source>
        <dbReference type="ARBA" id="ARBA00022777"/>
    </source>
</evidence>
<dbReference type="PANTHER" id="PTHR32463">
    <property type="entry name" value="L-FUCOSE KINASE"/>
    <property type="match status" value="1"/>
</dbReference>
<dbReference type="PANTHER" id="PTHR32463:SF0">
    <property type="entry name" value="L-FUCOSE KINASE"/>
    <property type="match status" value="1"/>
</dbReference>
<dbReference type="AlphaFoldDB" id="A0A9X3F270"/>
<dbReference type="GO" id="GO:0016779">
    <property type="term" value="F:nucleotidyltransferase activity"/>
    <property type="evidence" value="ECO:0007669"/>
    <property type="project" value="UniProtKB-KW"/>
</dbReference>
<dbReference type="InterPro" id="IPR036554">
    <property type="entry name" value="GHMP_kinase_C_sf"/>
</dbReference>
<dbReference type="SUPFAM" id="SSF54211">
    <property type="entry name" value="Ribosomal protein S5 domain 2-like"/>
    <property type="match status" value="1"/>
</dbReference>
<keyword evidence="3" id="KW-0418">Kinase</keyword>
<evidence type="ECO:0000259" key="8">
    <source>
        <dbReference type="Pfam" id="PF08544"/>
    </source>
</evidence>
<dbReference type="Pfam" id="PF08544">
    <property type="entry name" value="GHMP_kinases_C"/>
    <property type="match status" value="1"/>
</dbReference>
<feature type="domain" description="GDP-fucose pyrophosphorylase" evidence="7">
    <location>
        <begin position="64"/>
        <end position="433"/>
    </location>
</feature>
<evidence type="ECO:0000256" key="1">
    <source>
        <dbReference type="ARBA" id="ARBA00022679"/>
    </source>
</evidence>
<dbReference type="GO" id="GO:0042352">
    <property type="term" value="P:GDP-L-fucose salvage"/>
    <property type="evidence" value="ECO:0007669"/>
    <property type="project" value="TreeGrafter"/>
</dbReference>
<dbReference type="RefSeq" id="WP_343331447.1">
    <property type="nucleotide sequence ID" value="NZ_JAPOHD010000005.1"/>
</dbReference>
<keyword evidence="10" id="KW-1185">Reference proteome</keyword>
<keyword evidence="2" id="KW-0547">Nucleotide-binding</keyword>
<comment type="similarity">
    <text evidence="5">Belongs to the GHMP kinase family.</text>
</comment>
<dbReference type="SUPFAM" id="SSF55060">
    <property type="entry name" value="GHMP Kinase, C-terminal domain"/>
    <property type="match status" value="1"/>
</dbReference>
<dbReference type="InterPro" id="IPR013750">
    <property type="entry name" value="GHMP_kinase_C_dom"/>
</dbReference>
<dbReference type="Pfam" id="PF07959">
    <property type="entry name" value="Fucose_pyrophosphorylase"/>
    <property type="match status" value="1"/>
</dbReference>
<reference evidence="9" key="1">
    <citation type="submission" date="2022-11" db="EMBL/GenBank/DDBJ databases">
        <title>Marilongibacter aestuarii gen. nov., sp. nov., isolated from tidal flat sediment.</title>
        <authorList>
            <person name="Jiayan W."/>
        </authorList>
    </citation>
    <scope>NUCLEOTIDE SEQUENCE</scope>
    <source>
        <strain evidence="9">Z1-6</strain>
    </source>
</reference>
<dbReference type="Proteomes" id="UP001145087">
    <property type="component" value="Unassembled WGS sequence"/>
</dbReference>
<evidence type="ECO:0000259" key="7">
    <source>
        <dbReference type="Pfam" id="PF07959"/>
    </source>
</evidence>
<evidence type="ECO:0000259" key="6">
    <source>
        <dbReference type="Pfam" id="PF00288"/>
    </source>
</evidence>
<dbReference type="InterPro" id="IPR052203">
    <property type="entry name" value="GHMP_Kinase-Related"/>
</dbReference>
<dbReference type="GO" id="GO:0005524">
    <property type="term" value="F:ATP binding"/>
    <property type="evidence" value="ECO:0007669"/>
    <property type="project" value="UniProtKB-KW"/>
</dbReference>
<accession>A0A9X3F270</accession>
<feature type="domain" description="GHMP kinase N-terminal" evidence="6">
    <location>
        <begin position="697"/>
        <end position="772"/>
    </location>
</feature>
<sequence length="955" mass="107869">MKHLISVPNPVVPHFHKIAEVNPEDWFVASDPENTKVGSGGGTAHILSELFTSEKEADFESWLEEEKRVIIHAGGQSRRLPAYAPIGKSLIPMPVFRWSRGQHLNQRLVHLQSPLFDKIIENAPPKLKTLIASGDTLIFGGKQLPEIPEADIVCFGLWLEPEKACNHGVFFAKHETPQELQFMLQKPSIEKIQELIGKYYFLMDIGIWLLSSKAINILMKNCGWDKNGFKNGIPGFYDLYSEFGTALGTSPSSQNKEINELTVALVNLEGGEFHHLGNTSELVTSNLTIQNRINDQREIWHKHIKPHPSIFVLNSDIKNNFIPTNKNIWVENSVVSDSWNFKQNHVLTGIQKNNWSLDLEPGNCLDIIPVSSENVIIRNYGFYDNFRGARNNSATTFMGQSLSAWLEKRDLREVFNELDKEEDIFDLPLFCVLSKNNLDVEFIKWLLQETPKTNQNFTELWKSSKRVNCNEIATLCAINEVEKQRKNLRLKNYPALAANYRHSVFYQLDLKKTANDFFENKLELPPVISNEMNDLLPIHDHMFRSSYLRSTNKEWQNEETAAFSYLQKRIVDIYKNNRVEPRINLLPDQIAWGRSPVRLDLAGGWTDTPPYCFLYGGKVVNIAVELNGQPPLHCYIKGTTTNEIVLRSIDLGAREVLTTFEDIRSFENIQSAFSIPKAALALSGFLPEFAGKHYSSLRQQLESMGGGLELTILSAVPKGSGLGTSSILAATVLGTLAEVCCFKWDKQEIGKRTLALEQLLTTGGGWQDQFGGLHEGIKLFTTSAGKLQEPSVKWLPDSLFTKPEYKNRILLYYTGITRVAKSILGEIVRGMFLNSQEHLAILEDLKLHAANTYEALQQKDFMQLAKMTDRSWQLNQKIDAGTNTPEIQQLIDRIQPFILAQKLLGAGGGGFMLMLAKDENAAILLKSELVNSPVNKRGRFVDFEVSQTGFQVTKS</sequence>
<dbReference type="InterPro" id="IPR012887">
    <property type="entry name" value="GDP_fucose_pyrophosphorylase"/>
</dbReference>
<evidence type="ECO:0000313" key="9">
    <source>
        <dbReference type="EMBL" id="MCY1719110.1"/>
    </source>
</evidence>
<dbReference type="PRINTS" id="PR00960">
    <property type="entry name" value="LMBPPROTEIN"/>
</dbReference>
<keyword evidence="9" id="KW-0548">Nucleotidyltransferase</keyword>
<evidence type="ECO:0000256" key="4">
    <source>
        <dbReference type="ARBA" id="ARBA00022840"/>
    </source>
</evidence>
<comment type="caution">
    <text evidence="9">The sequence shown here is derived from an EMBL/GenBank/DDBJ whole genome shotgun (WGS) entry which is preliminary data.</text>
</comment>
<dbReference type="EMBL" id="JAPOHD010000005">
    <property type="protein sequence ID" value="MCY1719110.1"/>
    <property type="molecule type" value="Genomic_DNA"/>
</dbReference>
<dbReference type="Pfam" id="PF00288">
    <property type="entry name" value="GHMP_kinases_N"/>
    <property type="match status" value="1"/>
</dbReference>
<evidence type="ECO:0000313" key="10">
    <source>
        <dbReference type="Proteomes" id="UP001145087"/>
    </source>
</evidence>
<dbReference type="InterPro" id="IPR020568">
    <property type="entry name" value="Ribosomal_Su5_D2-typ_SF"/>
</dbReference>
<evidence type="ECO:0000256" key="2">
    <source>
        <dbReference type="ARBA" id="ARBA00022741"/>
    </source>
</evidence>
<evidence type="ECO:0000256" key="5">
    <source>
        <dbReference type="ARBA" id="ARBA00038121"/>
    </source>
</evidence>
<dbReference type="NCBIfam" id="NF009948">
    <property type="entry name" value="PRK13412.1"/>
    <property type="match status" value="1"/>
</dbReference>
<dbReference type="Gene3D" id="3.30.230.120">
    <property type="match status" value="1"/>
</dbReference>
<gene>
    <name evidence="9" type="ORF">OU798_02065</name>
</gene>
<proteinExistence type="inferred from homology"/>
<organism evidence="9 10">
    <name type="scientific">Draconibacterium aestuarii</name>
    <dbReference type="NCBI Taxonomy" id="2998507"/>
    <lineage>
        <taxon>Bacteria</taxon>
        <taxon>Pseudomonadati</taxon>
        <taxon>Bacteroidota</taxon>
        <taxon>Bacteroidia</taxon>
        <taxon>Marinilabiliales</taxon>
        <taxon>Prolixibacteraceae</taxon>
        <taxon>Draconibacterium</taxon>
    </lineage>
</organism>
<dbReference type="InterPro" id="IPR001174">
    <property type="entry name" value="HddA/FKP"/>
</dbReference>
<name>A0A9X3F270_9BACT</name>
<dbReference type="GO" id="GO:0050201">
    <property type="term" value="F:fucokinase activity"/>
    <property type="evidence" value="ECO:0007669"/>
    <property type="project" value="TreeGrafter"/>
</dbReference>
<protein>
    <submittedName>
        <fullName evidence="9">Bifunctional fucokinase/fucose-1-phosphate guanylyltransferase</fullName>
    </submittedName>
</protein>
<dbReference type="InterPro" id="IPR006204">
    <property type="entry name" value="GHMP_kinase_N_dom"/>
</dbReference>
<keyword evidence="4" id="KW-0067">ATP-binding</keyword>